<keyword evidence="1" id="KW-0805">Transcription regulation</keyword>
<dbReference type="InterPro" id="IPR036271">
    <property type="entry name" value="Tet_transcr_reg_TetR-rel_C_sf"/>
</dbReference>
<feature type="domain" description="HTH tetR-type" evidence="5">
    <location>
        <begin position="12"/>
        <end position="70"/>
    </location>
</feature>
<evidence type="ECO:0000256" key="3">
    <source>
        <dbReference type="ARBA" id="ARBA00023163"/>
    </source>
</evidence>
<evidence type="ECO:0000256" key="1">
    <source>
        <dbReference type="ARBA" id="ARBA00023015"/>
    </source>
</evidence>
<dbReference type="EMBL" id="JAMQAW010000040">
    <property type="protein sequence ID" value="MCM2392426.1"/>
    <property type="molecule type" value="Genomic_DNA"/>
</dbReference>
<organism evidence="6 7">
    <name type="scientific">Streptomyces albipurpureus</name>
    <dbReference type="NCBI Taxonomy" id="2897419"/>
    <lineage>
        <taxon>Bacteria</taxon>
        <taxon>Bacillati</taxon>
        <taxon>Actinomycetota</taxon>
        <taxon>Actinomycetes</taxon>
        <taxon>Kitasatosporales</taxon>
        <taxon>Streptomycetaceae</taxon>
        <taxon>Streptomyces</taxon>
    </lineage>
</organism>
<dbReference type="InterPro" id="IPR001647">
    <property type="entry name" value="HTH_TetR"/>
</dbReference>
<keyword evidence="3" id="KW-0804">Transcription</keyword>
<gene>
    <name evidence="6" type="ORF">NBG84_29785</name>
</gene>
<keyword evidence="2 4" id="KW-0238">DNA-binding</keyword>
<evidence type="ECO:0000256" key="4">
    <source>
        <dbReference type="PROSITE-ProRule" id="PRU00335"/>
    </source>
</evidence>
<protein>
    <submittedName>
        <fullName evidence="6">TetR/AcrR family transcriptional regulator</fullName>
    </submittedName>
</protein>
<evidence type="ECO:0000256" key="2">
    <source>
        <dbReference type="ARBA" id="ARBA00023125"/>
    </source>
</evidence>
<evidence type="ECO:0000313" key="7">
    <source>
        <dbReference type="Proteomes" id="UP001431429"/>
    </source>
</evidence>
<dbReference type="PROSITE" id="PS50977">
    <property type="entry name" value="HTH_TETR_2"/>
    <property type="match status" value="1"/>
</dbReference>
<sequence length="207" mass="22143">MANPYPETGTRSRTRRAILSAAAATLSRRRDATLAEISTAAEVGRSTLQRYYSERDELMAAVIEDSLRLLNEALKDARIEAGAPLEALRRLVSAMLDVSDQVLFLYGDPRISESIASADEPDTAGEDIRRLIRRGQDGGVLDPEVGADWIEHVLWAHVSAGCMAISGGDMPRHGASDQVIRTLENGIGAARHETGTAGTSTEGKGGS</sequence>
<dbReference type="RefSeq" id="WP_250922749.1">
    <property type="nucleotide sequence ID" value="NZ_JAMQAW010000040.1"/>
</dbReference>
<reference evidence="6" key="1">
    <citation type="submission" date="2022-06" db="EMBL/GenBank/DDBJ databases">
        <title>Genome public.</title>
        <authorList>
            <person name="Sun Q."/>
        </authorList>
    </citation>
    <scope>NUCLEOTIDE SEQUENCE</scope>
    <source>
        <strain evidence="6">CWNU-1</strain>
    </source>
</reference>
<keyword evidence="7" id="KW-1185">Reference proteome</keyword>
<dbReference type="Proteomes" id="UP001431429">
    <property type="component" value="Unassembled WGS sequence"/>
</dbReference>
<dbReference type="SUPFAM" id="SSF46689">
    <property type="entry name" value="Homeodomain-like"/>
    <property type="match status" value="1"/>
</dbReference>
<dbReference type="SUPFAM" id="SSF48498">
    <property type="entry name" value="Tetracyclin repressor-like, C-terminal domain"/>
    <property type="match status" value="1"/>
</dbReference>
<proteinExistence type="predicted"/>
<dbReference type="InterPro" id="IPR009057">
    <property type="entry name" value="Homeodomain-like_sf"/>
</dbReference>
<evidence type="ECO:0000259" key="5">
    <source>
        <dbReference type="PROSITE" id="PS50977"/>
    </source>
</evidence>
<dbReference type="PANTHER" id="PTHR30055">
    <property type="entry name" value="HTH-TYPE TRANSCRIPTIONAL REGULATOR RUTR"/>
    <property type="match status" value="1"/>
</dbReference>
<evidence type="ECO:0000313" key="6">
    <source>
        <dbReference type="EMBL" id="MCM2392426.1"/>
    </source>
</evidence>
<accession>A0ABT0UZ53</accession>
<dbReference type="InterPro" id="IPR050109">
    <property type="entry name" value="HTH-type_TetR-like_transc_reg"/>
</dbReference>
<name>A0ABT0UZ53_9ACTN</name>
<dbReference type="PANTHER" id="PTHR30055:SF234">
    <property type="entry name" value="HTH-TYPE TRANSCRIPTIONAL REGULATOR BETI"/>
    <property type="match status" value="1"/>
</dbReference>
<comment type="caution">
    <text evidence="6">The sequence shown here is derived from an EMBL/GenBank/DDBJ whole genome shotgun (WGS) entry which is preliminary data.</text>
</comment>
<dbReference type="Gene3D" id="1.10.357.10">
    <property type="entry name" value="Tetracycline Repressor, domain 2"/>
    <property type="match status" value="1"/>
</dbReference>
<feature type="DNA-binding region" description="H-T-H motif" evidence="4">
    <location>
        <begin position="33"/>
        <end position="52"/>
    </location>
</feature>